<sequence length="251" mass="28195">MDRNFIHIQPSPPEQARTQAAFSPEHPSLLNTRASGRRKARQACYACRERKTKCTGAPCKRCQSYGLVCEDSAKKTRQSMSERDIKTLEESQSALCETVRKLYAMVRNGDKWTAAEPELEDEKPVILDIVSKLRCMHPREGRTSPSDRFLPKEQGLSAAQQAGVETESMPWVGPDSHETQSESYFGHGLDPFGWYGQVDTDIRSYGEDWASEPLPSQYPFCYYNPTTTSYDQSTTGCFTQSGIAPPTCTLE</sequence>
<accession>A0ACC0CJ87</accession>
<dbReference type="EMBL" id="MU394441">
    <property type="protein sequence ID" value="KAI6080478.1"/>
    <property type="molecule type" value="Genomic_DNA"/>
</dbReference>
<name>A0ACC0CJ87_9PEZI</name>
<comment type="caution">
    <text evidence="1">The sequence shown here is derived from an EMBL/GenBank/DDBJ whole genome shotgun (WGS) entry which is preliminary data.</text>
</comment>
<gene>
    <name evidence="1" type="ORF">F4821DRAFT_251471</name>
</gene>
<proteinExistence type="predicted"/>
<dbReference type="Proteomes" id="UP001497680">
    <property type="component" value="Unassembled WGS sequence"/>
</dbReference>
<reference evidence="1 2" key="1">
    <citation type="journal article" date="2022" name="New Phytol.">
        <title>Ecological generalism drives hyperdiversity of secondary metabolite gene clusters in xylarialean endophytes.</title>
        <authorList>
            <person name="Franco M.E.E."/>
            <person name="Wisecaver J.H."/>
            <person name="Arnold A.E."/>
            <person name="Ju Y.M."/>
            <person name="Slot J.C."/>
            <person name="Ahrendt S."/>
            <person name="Moore L.P."/>
            <person name="Eastman K.E."/>
            <person name="Scott K."/>
            <person name="Konkel Z."/>
            <person name="Mondo S.J."/>
            <person name="Kuo A."/>
            <person name="Hayes R.D."/>
            <person name="Haridas S."/>
            <person name="Andreopoulos B."/>
            <person name="Riley R."/>
            <person name="LaButti K."/>
            <person name="Pangilinan J."/>
            <person name="Lipzen A."/>
            <person name="Amirebrahimi M."/>
            <person name="Yan J."/>
            <person name="Adam C."/>
            <person name="Keymanesh K."/>
            <person name="Ng V."/>
            <person name="Louie K."/>
            <person name="Northen T."/>
            <person name="Drula E."/>
            <person name="Henrissat B."/>
            <person name="Hsieh H.M."/>
            <person name="Youens-Clark K."/>
            <person name="Lutzoni F."/>
            <person name="Miadlikowska J."/>
            <person name="Eastwood D.C."/>
            <person name="Hamelin R.C."/>
            <person name="Grigoriev I.V."/>
            <person name="U'Ren J.M."/>
        </authorList>
    </citation>
    <scope>NUCLEOTIDE SEQUENCE [LARGE SCALE GENOMIC DNA]</scope>
    <source>
        <strain evidence="1 2">ER1909</strain>
    </source>
</reference>
<organism evidence="1 2">
    <name type="scientific">Hypoxylon rubiginosum</name>
    <dbReference type="NCBI Taxonomy" id="110542"/>
    <lineage>
        <taxon>Eukaryota</taxon>
        <taxon>Fungi</taxon>
        <taxon>Dikarya</taxon>
        <taxon>Ascomycota</taxon>
        <taxon>Pezizomycotina</taxon>
        <taxon>Sordariomycetes</taxon>
        <taxon>Xylariomycetidae</taxon>
        <taxon>Xylariales</taxon>
        <taxon>Hypoxylaceae</taxon>
        <taxon>Hypoxylon</taxon>
    </lineage>
</organism>
<evidence type="ECO:0000313" key="2">
    <source>
        <dbReference type="Proteomes" id="UP001497680"/>
    </source>
</evidence>
<keyword evidence="2" id="KW-1185">Reference proteome</keyword>
<evidence type="ECO:0000313" key="1">
    <source>
        <dbReference type="EMBL" id="KAI6080478.1"/>
    </source>
</evidence>
<protein>
    <submittedName>
        <fullName evidence="1">Uncharacterized protein</fullName>
    </submittedName>
</protein>